<keyword evidence="2" id="KW-1185">Reference proteome</keyword>
<proteinExistence type="predicted"/>
<dbReference type="AlphaFoldDB" id="A0A0C9VLV5"/>
<sequence length="210" mass="23487">MNRQYYTPLLRLGSAGQSEYISTLTGPLHSVEDHSVLYTALSSAETRAIFVVAVVLQAHPRCFPSQPTPAACGGMHTLRHSEFYRISRCIRYSVRSARIPPDIATHAFCRWARIQTNLPAHRPAFAGATVLHEWHSILLSPHSAGGPIYRQMYHRIGLISVENQSTNTLQYYYVCVLQPHVYIDEHGAAKYEVGNPMIALLATAVLYILV</sequence>
<evidence type="ECO:0000313" key="1">
    <source>
        <dbReference type="EMBL" id="KIJ38626.1"/>
    </source>
</evidence>
<gene>
    <name evidence="1" type="ORF">M422DRAFT_258744</name>
</gene>
<reference evidence="1 2" key="1">
    <citation type="submission" date="2014-06" db="EMBL/GenBank/DDBJ databases">
        <title>Evolutionary Origins and Diversification of the Mycorrhizal Mutualists.</title>
        <authorList>
            <consortium name="DOE Joint Genome Institute"/>
            <consortium name="Mycorrhizal Genomics Consortium"/>
            <person name="Kohler A."/>
            <person name="Kuo A."/>
            <person name="Nagy L.G."/>
            <person name="Floudas D."/>
            <person name="Copeland A."/>
            <person name="Barry K.W."/>
            <person name="Cichocki N."/>
            <person name="Veneault-Fourrey C."/>
            <person name="LaButti K."/>
            <person name="Lindquist E.A."/>
            <person name="Lipzen A."/>
            <person name="Lundell T."/>
            <person name="Morin E."/>
            <person name="Murat C."/>
            <person name="Riley R."/>
            <person name="Ohm R."/>
            <person name="Sun H."/>
            <person name="Tunlid A."/>
            <person name="Henrissat B."/>
            <person name="Grigoriev I.V."/>
            <person name="Hibbett D.S."/>
            <person name="Martin F."/>
        </authorList>
    </citation>
    <scope>NUCLEOTIDE SEQUENCE [LARGE SCALE GENOMIC DNA]</scope>
    <source>
        <strain evidence="1 2">SS14</strain>
    </source>
</reference>
<dbReference type="EMBL" id="KN837159">
    <property type="protein sequence ID" value="KIJ38626.1"/>
    <property type="molecule type" value="Genomic_DNA"/>
</dbReference>
<organism evidence="1 2">
    <name type="scientific">Sphaerobolus stellatus (strain SS14)</name>
    <dbReference type="NCBI Taxonomy" id="990650"/>
    <lineage>
        <taxon>Eukaryota</taxon>
        <taxon>Fungi</taxon>
        <taxon>Dikarya</taxon>
        <taxon>Basidiomycota</taxon>
        <taxon>Agaricomycotina</taxon>
        <taxon>Agaricomycetes</taxon>
        <taxon>Phallomycetidae</taxon>
        <taxon>Geastrales</taxon>
        <taxon>Sphaerobolaceae</taxon>
        <taxon>Sphaerobolus</taxon>
    </lineage>
</organism>
<dbReference type="Proteomes" id="UP000054279">
    <property type="component" value="Unassembled WGS sequence"/>
</dbReference>
<evidence type="ECO:0000313" key="2">
    <source>
        <dbReference type="Proteomes" id="UP000054279"/>
    </source>
</evidence>
<dbReference type="HOGENOM" id="CLU_1310806_0_0_1"/>
<name>A0A0C9VLV5_SPHS4</name>
<protein>
    <submittedName>
        <fullName evidence="1">Uncharacterized protein</fullName>
    </submittedName>
</protein>
<accession>A0A0C9VLV5</accession>